<evidence type="ECO:0000313" key="4">
    <source>
        <dbReference type="EMBL" id="RIB16724.1"/>
    </source>
</evidence>
<dbReference type="SUPFAM" id="SSF51735">
    <property type="entry name" value="NAD(P)-binding Rossmann-fold domains"/>
    <property type="match status" value="1"/>
</dbReference>
<evidence type="ECO:0000313" key="5">
    <source>
        <dbReference type="Proteomes" id="UP000266673"/>
    </source>
</evidence>
<dbReference type="PANTHER" id="PTHR24320">
    <property type="entry name" value="RETINOL DEHYDROGENASE"/>
    <property type="match status" value="1"/>
</dbReference>
<gene>
    <name evidence="4" type="ORF">C2G38_1487621</name>
</gene>
<proteinExistence type="inferred from homology"/>
<evidence type="ECO:0000256" key="1">
    <source>
        <dbReference type="ARBA" id="ARBA00006484"/>
    </source>
</evidence>
<keyword evidence="5" id="KW-1185">Reference proteome</keyword>
<dbReference type="OrthoDB" id="191139at2759"/>
<dbReference type="STRING" id="44941.A0A397V2I5"/>
<dbReference type="EMBL" id="QKWP01000654">
    <property type="protein sequence ID" value="RIB16724.1"/>
    <property type="molecule type" value="Genomic_DNA"/>
</dbReference>
<dbReference type="Proteomes" id="UP000266673">
    <property type="component" value="Unassembled WGS sequence"/>
</dbReference>
<dbReference type="InterPro" id="IPR002347">
    <property type="entry name" value="SDR_fam"/>
</dbReference>
<evidence type="ECO:0000256" key="3">
    <source>
        <dbReference type="ARBA" id="ARBA00023002"/>
    </source>
</evidence>
<comment type="caution">
    <text evidence="4">The sequence shown here is derived from an EMBL/GenBank/DDBJ whole genome shotgun (WGS) entry which is preliminary data.</text>
</comment>
<dbReference type="Pfam" id="PF00106">
    <property type="entry name" value="adh_short"/>
    <property type="match status" value="2"/>
</dbReference>
<keyword evidence="3" id="KW-0560">Oxidoreductase</keyword>
<accession>A0A397V2I5</accession>
<evidence type="ECO:0000256" key="2">
    <source>
        <dbReference type="ARBA" id="ARBA00022857"/>
    </source>
</evidence>
<sequence>MFTLRDIPDLNGKVAIVTGGNCGIGYATARELALHRAHVFIASRNEESANSAIERIKKETNDNNVEFLHLDLLDLKSVKRSAENFLNKGLPLHILINNAAIMATPWALTQDGIQDQFGVNYVGHFLFTKILLPKLEESAPSRIVNVSCEAHRAARNGIEFDKLENETAQTSWYRYAQSKLANILFTKALAKKCEGKNVYVNCNHPGFVKTDLGRAMRENYTFVGVLLLKIGYLFALNPEYGAITQLYCATSPEIEEKNYRGLYFIPYGKVGAPFSKAEDQALIDNLWTYTENLINKSLVD</sequence>
<evidence type="ECO:0008006" key="6">
    <source>
        <dbReference type="Google" id="ProtNLM"/>
    </source>
</evidence>
<dbReference type="Gene3D" id="3.40.50.720">
    <property type="entry name" value="NAD(P)-binding Rossmann-like Domain"/>
    <property type="match status" value="1"/>
</dbReference>
<dbReference type="PANTHER" id="PTHR24320:SF282">
    <property type="entry name" value="WW DOMAIN-CONTAINING OXIDOREDUCTASE"/>
    <property type="match status" value="1"/>
</dbReference>
<protein>
    <recommendedName>
        <fullName evidence="6">NAD(P)-binding protein</fullName>
    </recommendedName>
</protein>
<dbReference type="GO" id="GO:0016491">
    <property type="term" value="F:oxidoreductase activity"/>
    <property type="evidence" value="ECO:0007669"/>
    <property type="project" value="UniProtKB-KW"/>
</dbReference>
<keyword evidence="2" id="KW-0521">NADP</keyword>
<dbReference type="CDD" id="cd05327">
    <property type="entry name" value="retinol-DH_like_SDR_c_like"/>
    <property type="match status" value="1"/>
</dbReference>
<dbReference type="PRINTS" id="PR00081">
    <property type="entry name" value="GDHRDH"/>
</dbReference>
<dbReference type="AlphaFoldDB" id="A0A397V2I5"/>
<dbReference type="InterPro" id="IPR036291">
    <property type="entry name" value="NAD(P)-bd_dom_sf"/>
</dbReference>
<name>A0A397V2I5_9GLOM</name>
<comment type="similarity">
    <text evidence="1">Belongs to the short-chain dehydrogenases/reductases (SDR) family.</text>
</comment>
<organism evidence="4 5">
    <name type="scientific">Gigaspora rosea</name>
    <dbReference type="NCBI Taxonomy" id="44941"/>
    <lineage>
        <taxon>Eukaryota</taxon>
        <taxon>Fungi</taxon>
        <taxon>Fungi incertae sedis</taxon>
        <taxon>Mucoromycota</taxon>
        <taxon>Glomeromycotina</taxon>
        <taxon>Glomeromycetes</taxon>
        <taxon>Diversisporales</taxon>
        <taxon>Gigasporaceae</taxon>
        <taxon>Gigaspora</taxon>
    </lineage>
</organism>
<reference evidence="4 5" key="1">
    <citation type="submission" date="2018-06" db="EMBL/GenBank/DDBJ databases">
        <title>Comparative genomics reveals the genomic features of Rhizophagus irregularis, R. cerebriforme, R. diaphanum and Gigaspora rosea, and their symbiotic lifestyle signature.</title>
        <authorList>
            <person name="Morin E."/>
            <person name="San Clemente H."/>
            <person name="Chen E.C.H."/>
            <person name="De La Providencia I."/>
            <person name="Hainaut M."/>
            <person name="Kuo A."/>
            <person name="Kohler A."/>
            <person name="Murat C."/>
            <person name="Tang N."/>
            <person name="Roy S."/>
            <person name="Loubradou J."/>
            <person name="Henrissat B."/>
            <person name="Grigoriev I.V."/>
            <person name="Corradi N."/>
            <person name="Roux C."/>
            <person name="Martin F.M."/>
        </authorList>
    </citation>
    <scope>NUCLEOTIDE SEQUENCE [LARGE SCALE GENOMIC DNA]</scope>
    <source>
        <strain evidence="4 5">DAOM 194757</strain>
    </source>
</reference>